<evidence type="ECO:0000256" key="2">
    <source>
        <dbReference type="ARBA" id="ARBA00022475"/>
    </source>
</evidence>
<accession>A0A7M5VEU0</accession>
<dbReference type="GO" id="GO:0005525">
    <property type="term" value="F:GTP binding"/>
    <property type="evidence" value="ECO:0007669"/>
    <property type="project" value="UniProtKB-KW"/>
</dbReference>
<keyword evidence="3" id="KW-0488">Methylation</keyword>
<name>A0A7M5VEU0_9CNID</name>
<evidence type="ECO:0000313" key="8">
    <source>
        <dbReference type="EnsemblMetazoa" id="CLYHEMP010330.1"/>
    </source>
</evidence>
<dbReference type="PANTHER" id="PTHR46149">
    <property type="entry name" value="MIP08469P"/>
    <property type="match status" value="1"/>
</dbReference>
<dbReference type="SMART" id="SM00175">
    <property type="entry name" value="RAB"/>
    <property type="match status" value="1"/>
</dbReference>
<dbReference type="Gene3D" id="3.40.50.300">
    <property type="entry name" value="P-loop containing nucleotide triphosphate hydrolases"/>
    <property type="match status" value="1"/>
</dbReference>
<dbReference type="RefSeq" id="XP_066922315.1">
    <property type="nucleotide sequence ID" value="XM_067066214.1"/>
</dbReference>
<dbReference type="Proteomes" id="UP000594262">
    <property type="component" value="Unplaced"/>
</dbReference>
<dbReference type="GO" id="GO:0003924">
    <property type="term" value="F:GTPase activity"/>
    <property type="evidence" value="ECO:0007669"/>
    <property type="project" value="InterPro"/>
</dbReference>
<dbReference type="InterPro" id="IPR001806">
    <property type="entry name" value="Small_GTPase"/>
</dbReference>
<dbReference type="PROSITE" id="PS51419">
    <property type="entry name" value="RAB"/>
    <property type="match status" value="1"/>
</dbReference>
<dbReference type="Pfam" id="PF00071">
    <property type="entry name" value="Ras"/>
    <property type="match status" value="1"/>
</dbReference>
<evidence type="ECO:0000256" key="6">
    <source>
        <dbReference type="ARBA" id="ARBA00023288"/>
    </source>
</evidence>
<reference evidence="8" key="1">
    <citation type="submission" date="2021-01" db="UniProtKB">
        <authorList>
            <consortium name="EnsemblMetazoa"/>
        </authorList>
    </citation>
    <scope>IDENTIFICATION</scope>
</reference>
<dbReference type="PROSITE" id="PS51421">
    <property type="entry name" value="RAS"/>
    <property type="match status" value="1"/>
</dbReference>
<evidence type="ECO:0000256" key="7">
    <source>
        <dbReference type="ARBA" id="ARBA00038061"/>
    </source>
</evidence>
<evidence type="ECO:0000256" key="4">
    <source>
        <dbReference type="ARBA" id="ARBA00023134"/>
    </source>
</evidence>
<evidence type="ECO:0000313" key="9">
    <source>
        <dbReference type="Proteomes" id="UP000594262"/>
    </source>
</evidence>
<organism evidence="8 9">
    <name type="scientific">Clytia hemisphaerica</name>
    <dbReference type="NCBI Taxonomy" id="252671"/>
    <lineage>
        <taxon>Eukaryota</taxon>
        <taxon>Metazoa</taxon>
        <taxon>Cnidaria</taxon>
        <taxon>Hydrozoa</taxon>
        <taxon>Hydroidolina</taxon>
        <taxon>Leptothecata</taxon>
        <taxon>Obeliida</taxon>
        <taxon>Clytiidae</taxon>
        <taxon>Clytia</taxon>
    </lineage>
</organism>
<proteinExistence type="inferred from homology"/>
<dbReference type="EnsemblMetazoa" id="CLYHEMT010330.1">
    <property type="protein sequence ID" value="CLYHEMP010330.1"/>
    <property type="gene ID" value="CLYHEMG010330"/>
</dbReference>
<keyword evidence="4" id="KW-0547">Nucleotide-binding</keyword>
<comment type="subcellular location">
    <subcellularLocation>
        <location evidence="1">Cell membrane</location>
        <topology evidence="1">Lipid-anchor</topology>
    </subcellularLocation>
</comment>
<dbReference type="PANTHER" id="PTHR46149:SF7">
    <property type="entry name" value="GTP-BINDING PROTEIN DI-RAS2"/>
    <property type="match status" value="1"/>
</dbReference>
<keyword evidence="4" id="KW-0342">GTP-binding</keyword>
<dbReference type="PRINTS" id="PR00449">
    <property type="entry name" value="RASTRNSFRMNG"/>
</dbReference>
<keyword evidence="5" id="KW-0472">Membrane</keyword>
<comment type="similarity">
    <text evidence="7">Belongs to the small GTPase superfamily. RasD family.</text>
</comment>
<keyword evidence="2" id="KW-1003">Cell membrane</keyword>
<protein>
    <submittedName>
        <fullName evidence="8">Uncharacterized protein</fullName>
    </submittedName>
</protein>
<dbReference type="SUPFAM" id="SSF52540">
    <property type="entry name" value="P-loop containing nucleoside triphosphate hydrolases"/>
    <property type="match status" value="1"/>
</dbReference>
<dbReference type="AlphaFoldDB" id="A0A7M5VEU0"/>
<dbReference type="SMART" id="SM00173">
    <property type="entry name" value="RAS"/>
    <property type="match status" value="1"/>
</dbReference>
<dbReference type="GeneID" id="136809670"/>
<dbReference type="InterPro" id="IPR005225">
    <property type="entry name" value="Small_GTP-bd"/>
</dbReference>
<keyword evidence="9" id="KW-1185">Reference proteome</keyword>
<dbReference type="InterPro" id="IPR027417">
    <property type="entry name" value="P-loop_NTPase"/>
</dbReference>
<dbReference type="NCBIfam" id="TIGR00231">
    <property type="entry name" value="small_GTP"/>
    <property type="match status" value="1"/>
</dbReference>
<keyword evidence="6" id="KW-0449">Lipoprotein</keyword>
<evidence type="ECO:0000256" key="1">
    <source>
        <dbReference type="ARBA" id="ARBA00004193"/>
    </source>
</evidence>
<evidence type="ECO:0000256" key="5">
    <source>
        <dbReference type="ARBA" id="ARBA00023136"/>
    </source>
</evidence>
<dbReference type="SMART" id="SM00174">
    <property type="entry name" value="RHO"/>
    <property type="match status" value="1"/>
</dbReference>
<dbReference type="GO" id="GO:0005886">
    <property type="term" value="C:plasma membrane"/>
    <property type="evidence" value="ECO:0007669"/>
    <property type="project" value="UniProtKB-SubCell"/>
</dbReference>
<dbReference type="InterPro" id="IPR052236">
    <property type="entry name" value="Small_GTPase_RasD"/>
</dbReference>
<evidence type="ECO:0000256" key="3">
    <source>
        <dbReference type="ARBA" id="ARBA00022481"/>
    </source>
</evidence>
<sequence>MRKKSFREEFVKVAFMGPGASGKTCIVHRLVGKKFSEEYEPTVFDFYDYESKVDNTCRLSLQISDTAGAFSFPAMDRLTIQKSDVVVVVFDLTSMGSLKQAMKLAKEIRGDNPKKAVLVIGNKSDLALRVAAKKELENTITCNLQMGYCELSAKYDDVSADLIPRIAEEFAISKGPYDVKRSRKPLSAKFKRKLSKSTENLLDLF</sequence>
<dbReference type="OrthoDB" id="5968470at2759"/>